<dbReference type="PANTHER" id="PTHR34957:SF1">
    <property type="entry name" value="NUCLEAR TRANSPORT FACTOR 2 (NTF2) FAMILY PROTEIN"/>
    <property type="match status" value="1"/>
</dbReference>
<proteinExistence type="predicted"/>
<evidence type="ECO:0000313" key="2">
    <source>
        <dbReference type="EMBL" id="MFC4869832.1"/>
    </source>
</evidence>
<sequence length="154" mass="17149">MRSRQEVMERVAEANAQFYGAIENGDIDLMRRVWAEEDEAPDLVCVNPGWPLLRGRAEIMRAWALIMANVPYIQYVLTETHIGVSGEVAMVTCEENVLTAEDDTPGFVAGGQVVTTNMFVRTPEGWRLWSHHASPVLLDESDEDGEQDGDGDIV</sequence>
<dbReference type="InterPro" id="IPR032710">
    <property type="entry name" value="NTF2-like_dom_sf"/>
</dbReference>
<dbReference type="SUPFAM" id="SSF54427">
    <property type="entry name" value="NTF2-like"/>
    <property type="match status" value="1"/>
</dbReference>
<keyword evidence="3" id="KW-1185">Reference proteome</keyword>
<organism evidence="2 3">
    <name type="scientific">Streptomonospora arabica</name>
    <dbReference type="NCBI Taxonomy" id="412417"/>
    <lineage>
        <taxon>Bacteria</taxon>
        <taxon>Bacillati</taxon>
        <taxon>Actinomycetota</taxon>
        <taxon>Actinomycetes</taxon>
        <taxon>Streptosporangiales</taxon>
        <taxon>Nocardiopsidaceae</taxon>
        <taxon>Streptomonospora</taxon>
    </lineage>
</organism>
<evidence type="ECO:0000313" key="3">
    <source>
        <dbReference type="Proteomes" id="UP001595858"/>
    </source>
</evidence>
<dbReference type="Pfam" id="PF13474">
    <property type="entry name" value="SnoaL_3"/>
    <property type="match status" value="1"/>
</dbReference>
<dbReference type="InterPro" id="IPR037401">
    <property type="entry name" value="SnoaL-like"/>
</dbReference>
<gene>
    <name evidence="2" type="ORF">ACFPCZ_24660</name>
</gene>
<dbReference type="Gene3D" id="3.10.450.50">
    <property type="match status" value="1"/>
</dbReference>
<reference evidence="3" key="1">
    <citation type="journal article" date="2019" name="Int. J. Syst. Evol. Microbiol.">
        <title>The Global Catalogue of Microorganisms (GCM) 10K type strain sequencing project: providing services to taxonomists for standard genome sequencing and annotation.</title>
        <authorList>
            <consortium name="The Broad Institute Genomics Platform"/>
            <consortium name="The Broad Institute Genome Sequencing Center for Infectious Disease"/>
            <person name="Wu L."/>
            <person name="Ma J."/>
        </authorList>
    </citation>
    <scope>NUCLEOTIDE SEQUENCE [LARGE SCALE GENOMIC DNA]</scope>
    <source>
        <strain evidence="3">CGMCC 4.7304</strain>
    </source>
</reference>
<name>A0ABV9SU86_9ACTN</name>
<protein>
    <submittedName>
        <fullName evidence="2">Nuclear transport factor 2 family protein</fullName>
    </submittedName>
</protein>
<dbReference type="EMBL" id="JBHSIY010000029">
    <property type="protein sequence ID" value="MFC4869832.1"/>
    <property type="molecule type" value="Genomic_DNA"/>
</dbReference>
<comment type="caution">
    <text evidence="2">The sequence shown here is derived from an EMBL/GenBank/DDBJ whole genome shotgun (WGS) entry which is preliminary data.</text>
</comment>
<accession>A0ABV9SU86</accession>
<feature type="domain" description="SnoaL-like" evidence="1">
    <location>
        <begin position="11"/>
        <end position="136"/>
    </location>
</feature>
<dbReference type="RefSeq" id="WP_344140794.1">
    <property type="nucleotide sequence ID" value="NZ_BAAAQI010000002.1"/>
</dbReference>
<evidence type="ECO:0000259" key="1">
    <source>
        <dbReference type="Pfam" id="PF13474"/>
    </source>
</evidence>
<dbReference type="PANTHER" id="PTHR34957">
    <property type="entry name" value="NUCLEAR TRANSPORT FACTOR 2 (NTF2) FAMILY PROTEIN"/>
    <property type="match status" value="1"/>
</dbReference>
<dbReference type="Proteomes" id="UP001595858">
    <property type="component" value="Unassembled WGS sequence"/>
</dbReference>